<keyword evidence="2" id="KW-1185">Reference proteome</keyword>
<gene>
    <name evidence="1" type="ORF">EHP00_715</name>
</gene>
<dbReference type="PROSITE" id="PS51450">
    <property type="entry name" value="LRR"/>
    <property type="match status" value="1"/>
</dbReference>
<dbReference type="OrthoDB" id="10642562at2759"/>
<sequence length="228" mass="27338">MEKNMESLKVLILQALVSDDIDENLFIELNAHLPKDRKIQIILSFLKYKLYKDKNSLSDFIAFFDKKQFEMELQNLNFRANYIEHIKNLSKFRVIDWDDQVVFDEIIRHFYISSLFEMRKYKQLEEIIKKEEAPNEKNKKSIFALQLGMKNEQTNKFFKNSYGPTKTLDEYVDFVESTNKNTLSRLKEKQEREIMYKNLYQISSESTEEMFDVSDDASYFKGNLYKQG</sequence>
<organism evidence="1 2">
    <name type="scientific">Ecytonucleospora hepatopenaei</name>
    <dbReference type="NCBI Taxonomy" id="646526"/>
    <lineage>
        <taxon>Eukaryota</taxon>
        <taxon>Fungi</taxon>
        <taxon>Fungi incertae sedis</taxon>
        <taxon>Microsporidia</taxon>
        <taxon>Enterocytozoonidae</taxon>
        <taxon>Ecytonucleospora</taxon>
    </lineage>
</organism>
<proteinExistence type="predicted"/>
<protein>
    <submittedName>
        <fullName evidence="1">Uncharacterized protein</fullName>
    </submittedName>
</protein>
<dbReference type="AlphaFoldDB" id="A0A1W0E3T9"/>
<dbReference type="VEuPathDB" id="MicrosporidiaDB:EHP00_715"/>
<dbReference type="InterPro" id="IPR001611">
    <property type="entry name" value="Leu-rich_rpt"/>
</dbReference>
<evidence type="ECO:0000313" key="2">
    <source>
        <dbReference type="Proteomes" id="UP000192758"/>
    </source>
</evidence>
<reference evidence="1 2" key="1">
    <citation type="journal article" date="2017" name="Environ. Microbiol.">
        <title>Decay of the glycolytic pathway and adaptation to intranuclear parasitism within Enterocytozoonidae microsporidia.</title>
        <authorList>
            <person name="Wiredu Boakye D."/>
            <person name="Jaroenlak P."/>
            <person name="Prachumwat A."/>
            <person name="Williams T.A."/>
            <person name="Bateman K.S."/>
            <person name="Itsathitphaisarn O."/>
            <person name="Sritunyalucksana K."/>
            <person name="Paszkiewicz K.H."/>
            <person name="Moore K.A."/>
            <person name="Stentiford G.D."/>
            <person name="Williams B.A."/>
        </authorList>
    </citation>
    <scope>NUCLEOTIDE SEQUENCE [LARGE SCALE GENOMIC DNA]</scope>
    <source>
        <strain evidence="1 2">TH1</strain>
    </source>
</reference>
<accession>A0A1W0E3T9</accession>
<dbReference type="EMBL" id="MNPJ01000024">
    <property type="protein sequence ID" value="OQS53893.1"/>
    <property type="molecule type" value="Genomic_DNA"/>
</dbReference>
<evidence type="ECO:0000313" key="1">
    <source>
        <dbReference type="EMBL" id="OQS53893.1"/>
    </source>
</evidence>
<comment type="caution">
    <text evidence="1">The sequence shown here is derived from an EMBL/GenBank/DDBJ whole genome shotgun (WGS) entry which is preliminary data.</text>
</comment>
<dbReference type="Proteomes" id="UP000192758">
    <property type="component" value="Unassembled WGS sequence"/>
</dbReference>
<name>A0A1W0E3T9_9MICR</name>